<name>A0A934PYT0_9BURK</name>
<proteinExistence type="predicted"/>
<accession>A0A934PYT0</accession>
<feature type="transmembrane region" description="Helical" evidence="1">
    <location>
        <begin position="108"/>
        <end position="129"/>
    </location>
</feature>
<evidence type="ECO:0000256" key="1">
    <source>
        <dbReference type="SAM" id="Phobius"/>
    </source>
</evidence>
<keyword evidence="1" id="KW-1133">Transmembrane helix</keyword>
<evidence type="ECO:0008006" key="4">
    <source>
        <dbReference type="Google" id="ProtNLM"/>
    </source>
</evidence>
<evidence type="ECO:0000313" key="3">
    <source>
        <dbReference type="Proteomes" id="UP000617041"/>
    </source>
</evidence>
<feature type="transmembrane region" description="Helical" evidence="1">
    <location>
        <begin position="69"/>
        <end position="96"/>
    </location>
</feature>
<dbReference type="RefSeq" id="WP_200786107.1">
    <property type="nucleotide sequence ID" value="NZ_JAEDAO010000001.1"/>
</dbReference>
<reference evidence="2" key="1">
    <citation type="submission" date="2020-12" db="EMBL/GenBank/DDBJ databases">
        <title>Ramlibacter sp. nov., isolated from a freshwater alga, Cryptomonas.</title>
        <authorList>
            <person name="Kim H.M."/>
            <person name="Jeon C.O."/>
        </authorList>
    </citation>
    <scope>NUCLEOTIDE SEQUENCE</scope>
    <source>
        <strain evidence="2">CrO1</strain>
    </source>
</reference>
<dbReference type="EMBL" id="JAEDAO010000001">
    <property type="protein sequence ID" value="MBK0391281.1"/>
    <property type="molecule type" value="Genomic_DNA"/>
</dbReference>
<dbReference type="AlphaFoldDB" id="A0A934PYT0"/>
<keyword evidence="3" id="KW-1185">Reference proteome</keyword>
<keyword evidence="1" id="KW-0472">Membrane</keyword>
<evidence type="ECO:0000313" key="2">
    <source>
        <dbReference type="EMBL" id="MBK0391281.1"/>
    </source>
</evidence>
<sequence length="258" mass="27365">MLLCAIAWASLLAIPLSMGELGLGWDALNHHIYLGWTAEHPRFDQDFVGAGYQSFQAPYLYWPLYRMAVGGWAGVPAAAVLATLHVAVLWPLWMLVRTCVPGASVHDAAMRACAMALGLLSVVVLSAFGSTMNDVLAAAPLLAALALGLQPAAQPGAMTQRTACRYVLASGACAGIAVALKLSQGPLAVLLPALWWFAAHKLLARAQAVLVGGAAAVAAFALAYGPWGWQLWRHFGNPIFPFHHHWFAPLRAALGWAG</sequence>
<dbReference type="Proteomes" id="UP000617041">
    <property type="component" value="Unassembled WGS sequence"/>
</dbReference>
<organism evidence="2 3">
    <name type="scientific">Ramlibacter algicola</name>
    <dbReference type="NCBI Taxonomy" id="2795217"/>
    <lineage>
        <taxon>Bacteria</taxon>
        <taxon>Pseudomonadati</taxon>
        <taxon>Pseudomonadota</taxon>
        <taxon>Betaproteobacteria</taxon>
        <taxon>Burkholderiales</taxon>
        <taxon>Comamonadaceae</taxon>
        <taxon>Ramlibacter</taxon>
    </lineage>
</organism>
<protein>
    <recommendedName>
        <fullName evidence="4">DUF2029 domain-containing protein</fullName>
    </recommendedName>
</protein>
<comment type="caution">
    <text evidence="2">The sequence shown here is derived from an EMBL/GenBank/DDBJ whole genome shotgun (WGS) entry which is preliminary data.</text>
</comment>
<feature type="transmembrane region" description="Helical" evidence="1">
    <location>
        <begin position="202"/>
        <end position="224"/>
    </location>
</feature>
<feature type="transmembrane region" description="Helical" evidence="1">
    <location>
        <begin position="135"/>
        <end position="153"/>
    </location>
</feature>
<gene>
    <name evidence="2" type="ORF">I8E28_01640</name>
</gene>
<keyword evidence="1" id="KW-0812">Transmembrane</keyword>